<dbReference type="InterPro" id="IPR052954">
    <property type="entry name" value="GPCR-Ligand_Int"/>
</dbReference>
<dbReference type="InterPro" id="IPR000276">
    <property type="entry name" value="GPCR_Rhodpsn"/>
</dbReference>
<dbReference type="SUPFAM" id="SSF81321">
    <property type="entry name" value="Family A G protein-coupled receptor-like"/>
    <property type="match status" value="1"/>
</dbReference>
<dbReference type="PANTHER" id="PTHR46641">
    <property type="entry name" value="FMRFAMIDE RECEPTOR-RELATED"/>
    <property type="match status" value="1"/>
</dbReference>
<dbReference type="EMBL" id="KB312380">
    <property type="protein sequence ID" value="ELT87294.1"/>
    <property type="molecule type" value="Genomic_DNA"/>
</dbReference>
<name>R7T8H4_CAPTE</name>
<evidence type="ECO:0000313" key="7">
    <source>
        <dbReference type="EMBL" id="ELT87294.1"/>
    </source>
</evidence>
<keyword evidence="9" id="KW-1185">Reference proteome</keyword>
<dbReference type="Pfam" id="PF00001">
    <property type="entry name" value="7tm_1"/>
    <property type="match status" value="1"/>
</dbReference>
<feature type="transmembrane region" description="Helical" evidence="5">
    <location>
        <begin position="205"/>
        <end position="224"/>
    </location>
</feature>
<accession>R7T8H4</accession>
<evidence type="ECO:0000256" key="4">
    <source>
        <dbReference type="ARBA" id="ARBA00023136"/>
    </source>
</evidence>
<feature type="domain" description="G-protein coupled receptors family 1 profile" evidence="6">
    <location>
        <begin position="52"/>
        <end position="292"/>
    </location>
</feature>
<dbReference type="EnsemblMetazoa" id="CapteT189848">
    <property type="protein sequence ID" value="CapteP189848"/>
    <property type="gene ID" value="CapteG189848"/>
</dbReference>
<dbReference type="InterPro" id="IPR017452">
    <property type="entry name" value="GPCR_Rhodpsn_7TM"/>
</dbReference>
<feature type="transmembrane region" description="Helical" evidence="5">
    <location>
        <begin position="71"/>
        <end position="94"/>
    </location>
</feature>
<reference evidence="8" key="3">
    <citation type="submission" date="2015-06" db="UniProtKB">
        <authorList>
            <consortium name="EnsemblMetazoa"/>
        </authorList>
    </citation>
    <scope>IDENTIFICATION</scope>
</reference>
<dbReference type="GO" id="GO:0016020">
    <property type="term" value="C:membrane"/>
    <property type="evidence" value="ECO:0007669"/>
    <property type="project" value="UniProtKB-SubCell"/>
</dbReference>
<dbReference type="EMBL" id="AMQN01015939">
    <property type="status" value="NOT_ANNOTATED_CDS"/>
    <property type="molecule type" value="Genomic_DNA"/>
</dbReference>
<evidence type="ECO:0000259" key="6">
    <source>
        <dbReference type="PROSITE" id="PS50262"/>
    </source>
</evidence>
<evidence type="ECO:0000256" key="5">
    <source>
        <dbReference type="SAM" id="Phobius"/>
    </source>
</evidence>
<proteinExistence type="predicted"/>
<feature type="transmembrane region" description="Helical" evidence="5">
    <location>
        <begin position="154"/>
        <end position="172"/>
    </location>
</feature>
<dbReference type="STRING" id="283909.R7T8H4"/>
<feature type="transmembrane region" description="Helical" evidence="5">
    <location>
        <begin position="114"/>
        <end position="134"/>
    </location>
</feature>
<evidence type="ECO:0000256" key="2">
    <source>
        <dbReference type="ARBA" id="ARBA00022692"/>
    </source>
</evidence>
<dbReference type="HOGENOM" id="CLU_776709_0_0_1"/>
<keyword evidence="3 5" id="KW-1133">Transmembrane helix</keyword>
<protein>
    <recommendedName>
        <fullName evidence="6">G-protein coupled receptors family 1 profile domain-containing protein</fullName>
    </recommendedName>
</protein>
<gene>
    <name evidence="7" type="ORF">CAPTEDRAFT_189848</name>
</gene>
<reference evidence="7 9" key="2">
    <citation type="journal article" date="2013" name="Nature">
        <title>Insights into bilaterian evolution from three spiralian genomes.</title>
        <authorList>
            <person name="Simakov O."/>
            <person name="Marletaz F."/>
            <person name="Cho S.J."/>
            <person name="Edsinger-Gonzales E."/>
            <person name="Havlak P."/>
            <person name="Hellsten U."/>
            <person name="Kuo D.H."/>
            <person name="Larsson T."/>
            <person name="Lv J."/>
            <person name="Arendt D."/>
            <person name="Savage R."/>
            <person name="Osoegawa K."/>
            <person name="de Jong P."/>
            <person name="Grimwood J."/>
            <person name="Chapman J.A."/>
            <person name="Shapiro H."/>
            <person name="Aerts A."/>
            <person name="Otillar R.P."/>
            <person name="Terry A.Y."/>
            <person name="Boore J.L."/>
            <person name="Grigoriev I.V."/>
            <person name="Lindberg D.R."/>
            <person name="Seaver E.C."/>
            <person name="Weisblat D.A."/>
            <person name="Putnam N.H."/>
            <person name="Rokhsar D.S."/>
        </authorList>
    </citation>
    <scope>NUCLEOTIDE SEQUENCE</scope>
    <source>
        <strain evidence="7 9">I ESC-2004</strain>
    </source>
</reference>
<evidence type="ECO:0000256" key="1">
    <source>
        <dbReference type="ARBA" id="ARBA00004370"/>
    </source>
</evidence>
<organism evidence="7">
    <name type="scientific">Capitella teleta</name>
    <name type="common">Polychaete worm</name>
    <dbReference type="NCBI Taxonomy" id="283909"/>
    <lineage>
        <taxon>Eukaryota</taxon>
        <taxon>Metazoa</taxon>
        <taxon>Spiralia</taxon>
        <taxon>Lophotrochozoa</taxon>
        <taxon>Annelida</taxon>
        <taxon>Polychaeta</taxon>
        <taxon>Sedentaria</taxon>
        <taxon>Scolecida</taxon>
        <taxon>Capitellidae</taxon>
        <taxon>Capitella</taxon>
    </lineage>
</organism>
<sequence>MENTTAFGLFSQGGITDGMEDRHVPFSNWCHLYMKILGGAVGGTIAVVGLLGNILTLYIIHKHAQNASTMFLVSSLVVVELIQIAFFGSLTLSLTLTQDAALKSRIQAYAYAEFTALTTTLLSITVWLTVAIMWHRYATVRNQGKKANDRIVKVYVLIIVLLSCVYNIPHIFERRLVSGDQPGFLRHVPTSLGASSNFKLYYNTISFYALHYVIPLPLLIYPVCKLRRSISKRLNVAMNVGSRRAVNEKEITRSLIAIVSIFGVCHVLSQVRRILLHVYSDPREALCGEFVV</sequence>
<dbReference type="PANTHER" id="PTHR46641:SF2">
    <property type="entry name" value="FMRFAMIDE RECEPTOR"/>
    <property type="match status" value="1"/>
</dbReference>
<feature type="transmembrane region" description="Helical" evidence="5">
    <location>
        <begin position="36"/>
        <end position="59"/>
    </location>
</feature>
<dbReference type="PROSITE" id="PS50262">
    <property type="entry name" value="G_PROTEIN_RECEP_F1_2"/>
    <property type="match status" value="1"/>
</dbReference>
<keyword evidence="4 5" id="KW-0472">Membrane</keyword>
<dbReference type="GO" id="GO:0004930">
    <property type="term" value="F:G protein-coupled receptor activity"/>
    <property type="evidence" value="ECO:0007669"/>
    <property type="project" value="InterPro"/>
</dbReference>
<evidence type="ECO:0000313" key="9">
    <source>
        <dbReference type="Proteomes" id="UP000014760"/>
    </source>
</evidence>
<keyword evidence="2 5" id="KW-0812">Transmembrane</keyword>
<dbReference type="AlphaFoldDB" id="R7T8H4"/>
<evidence type="ECO:0000313" key="8">
    <source>
        <dbReference type="EnsemblMetazoa" id="CapteP189848"/>
    </source>
</evidence>
<evidence type="ECO:0000256" key="3">
    <source>
        <dbReference type="ARBA" id="ARBA00022989"/>
    </source>
</evidence>
<dbReference type="Gene3D" id="1.20.1070.10">
    <property type="entry name" value="Rhodopsin 7-helix transmembrane proteins"/>
    <property type="match status" value="1"/>
</dbReference>
<reference evidence="9" key="1">
    <citation type="submission" date="2012-12" db="EMBL/GenBank/DDBJ databases">
        <authorList>
            <person name="Hellsten U."/>
            <person name="Grimwood J."/>
            <person name="Chapman J.A."/>
            <person name="Shapiro H."/>
            <person name="Aerts A."/>
            <person name="Otillar R.P."/>
            <person name="Terry A.Y."/>
            <person name="Boore J.L."/>
            <person name="Simakov O."/>
            <person name="Marletaz F."/>
            <person name="Cho S.-J."/>
            <person name="Edsinger-Gonzales E."/>
            <person name="Havlak P."/>
            <person name="Kuo D.-H."/>
            <person name="Larsson T."/>
            <person name="Lv J."/>
            <person name="Arendt D."/>
            <person name="Savage R."/>
            <person name="Osoegawa K."/>
            <person name="de Jong P."/>
            <person name="Lindberg D.R."/>
            <person name="Seaver E.C."/>
            <person name="Weisblat D.A."/>
            <person name="Putnam N.H."/>
            <person name="Grigoriev I.V."/>
            <person name="Rokhsar D.S."/>
        </authorList>
    </citation>
    <scope>NUCLEOTIDE SEQUENCE</scope>
    <source>
        <strain evidence="9">I ESC-2004</strain>
    </source>
</reference>
<dbReference type="Proteomes" id="UP000014760">
    <property type="component" value="Unassembled WGS sequence"/>
</dbReference>
<comment type="subcellular location">
    <subcellularLocation>
        <location evidence="1">Membrane</location>
    </subcellularLocation>
</comment>